<dbReference type="Gene3D" id="3.90.550.10">
    <property type="entry name" value="Spore Coat Polysaccharide Biosynthesis Protein SpsA, Chain A"/>
    <property type="match status" value="1"/>
</dbReference>
<evidence type="ECO:0000313" key="6">
    <source>
        <dbReference type="Proteomes" id="UP000823912"/>
    </source>
</evidence>
<evidence type="ECO:0000256" key="1">
    <source>
        <dbReference type="ARBA" id="ARBA00006739"/>
    </source>
</evidence>
<dbReference type="CDD" id="cd00761">
    <property type="entry name" value="Glyco_tranf_GTA_type"/>
    <property type="match status" value="1"/>
</dbReference>
<dbReference type="Proteomes" id="UP000823912">
    <property type="component" value="Unassembled WGS sequence"/>
</dbReference>
<comment type="similarity">
    <text evidence="1">Belongs to the glycosyltransferase 2 family.</text>
</comment>
<evidence type="ECO:0000256" key="3">
    <source>
        <dbReference type="ARBA" id="ARBA00022679"/>
    </source>
</evidence>
<dbReference type="AlphaFoldDB" id="A0A9D1JA11"/>
<dbReference type="SUPFAM" id="SSF53448">
    <property type="entry name" value="Nucleotide-diphospho-sugar transferases"/>
    <property type="match status" value="1"/>
</dbReference>
<feature type="domain" description="Glycosyltransferase 2-like" evidence="4">
    <location>
        <begin position="7"/>
        <end position="119"/>
    </location>
</feature>
<evidence type="ECO:0000259" key="4">
    <source>
        <dbReference type="Pfam" id="PF00535"/>
    </source>
</evidence>
<dbReference type="InterPro" id="IPR050834">
    <property type="entry name" value="Glycosyltransf_2"/>
</dbReference>
<dbReference type="EMBL" id="DVHM01000045">
    <property type="protein sequence ID" value="HIR70171.1"/>
    <property type="molecule type" value="Genomic_DNA"/>
</dbReference>
<comment type="caution">
    <text evidence="5">The sequence shown here is derived from an EMBL/GenBank/DDBJ whole genome shotgun (WGS) entry which is preliminary data.</text>
</comment>
<evidence type="ECO:0000313" key="5">
    <source>
        <dbReference type="EMBL" id="HIR70171.1"/>
    </source>
</evidence>
<name>A0A9D1JA11_9FIRM</name>
<dbReference type="PANTHER" id="PTHR43685:SF5">
    <property type="entry name" value="GLYCOSYLTRANSFERASE EPSE-RELATED"/>
    <property type="match status" value="1"/>
</dbReference>
<dbReference type="PANTHER" id="PTHR43685">
    <property type="entry name" value="GLYCOSYLTRANSFERASE"/>
    <property type="match status" value="1"/>
</dbReference>
<dbReference type="InterPro" id="IPR001173">
    <property type="entry name" value="Glyco_trans_2-like"/>
</dbReference>
<dbReference type="Pfam" id="PF00535">
    <property type="entry name" value="Glycos_transf_2"/>
    <property type="match status" value="1"/>
</dbReference>
<proteinExistence type="inferred from homology"/>
<reference evidence="5" key="2">
    <citation type="journal article" date="2021" name="PeerJ">
        <title>Extensive microbial diversity within the chicken gut microbiome revealed by metagenomics and culture.</title>
        <authorList>
            <person name="Gilroy R."/>
            <person name="Ravi A."/>
            <person name="Getino M."/>
            <person name="Pursley I."/>
            <person name="Horton D.L."/>
            <person name="Alikhan N.F."/>
            <person name="Baker D."/>
            <person name="Gharbi K."/>
            <person name="Hall N."/>
            <person name="Watson M."/>
            <person name="Adriaenssens E.M."/>
            <person name="Foster-Nyarko E."/>
            <person name="Jarju S."/>
            <person name="Secka A."/>
            <person name="Antonio M."/>
            <person name="Oren A."/>
            <person name="Chaudhuri R.R."/>
            <person name="La Ragione R."/>
            <person name="Hildebrand F."/>
            <person name="Pallen M.J."/>
        </authorList>
    </citation>
    <scope>NUCLEOTIDE SEQUENCE</scope>
    <source>
        <strain evidence="5">ChiSjej5B23-6657</strain>
    </source>
</reference>
<organism evidence="5 6">
    <name type="scientific">Candidatus Pullilachnospira gallistercoris</name>
    <dbReference type="NCBI Taxonomy" id="2840911"/>
    <lineage>
        <taxon>Bacteria</taxon>
        <taxon>Bacillati</taxon>
        <taxon>Bacillota</taxon>
        <taxon>Clostridia</taxon>
        <taxon>Lachnospirales</taxon>
        <taxon>Lachnospiraceae</taxon>
        <taxon>Lachnospiraceae incertae sedis</taxon>
        <taxon>Candidatus Pullilachnospira</taxon>
    </lineage>
</organism>
<reference evidence="5" key="1">
    <citation type="submission" date="2020-10" db="EMBL/GenBank/DDBJ databases">
        <authorList>
            <person name="Gilroy R."/>
        </authorList>
    </citation>
    <scope>NUCLEOTIDE SEQUENCE</scope>
    <source>
        <strain evidence="5">ChiSjej5B23-6657</strain>
    </source>
</reference>
<gene>
    <name evidence="5" type="ORF">IAA55_02690</name>
</gene>
<evidence type="ECO:0000256" key="2">
    <source>
        <dbReference type="ARBA" id="ARBA00022676"/>
    </source>
</evidence>
<accession>A0A9D1JA11</accession>
<protein>
    <submittedName>
        <fullName evidence="5">Glycosyltransferase family 2 protein</fullName>
    </submittedName>
</protein>
<dbReference type="InterPro" id="IPR029044">
    <property type="entry name" value="Nucleotide-diphossugar_trans"/>
</dbReference>
<keyword evidence="2" id="KW-0328">Glycosyltransferase</keyword>
<sequence>MVEKEVSIIMSVYNGEKFLAEALEGILVQTYRNWECIVINDCSTDRTGEILEQFEKRDSRIRVCTNEKNMKLPASLNRALEIAQGDYILRMDADDICRKDRIEKQVRYMEEHPELALSCCRCFVMQGEQAVPTCLHRRGDWEDVKGLFLFFNPVLHPGVIFRRIALASHSYNPRFSCTEDFRLWTEMLLDEKKIGIQEDYLMLYRIHENQVTITKQELQRTQYQEIISEFYEKRVFPLSQEELAFLTDGVYLRTYVDVNRFLDFARKVMAGVKKSGFVSQEAVYYGCFEILMAYRGEAGLSGRDLVRAFSIFPLSFLVREFIRRKRASRESLKKIREAAEIFGLRRAKEQMQSGVPLWEMPTD</sequence>
<keyword evidence="3" id="KW-0808">Transferase</keyword>
<dbReference type="GO" id="GO:0016757">
    <property type="term" value="F:glycosyltransferase activity"/>
    <property type="evidence" value="ECO:0007669"/>
    <property type="project" value="UniProtKB-KW"/>
</dbReference>